<keyword evidence="3 6" id="KW-0238">DNA-binding</keyword>
<keyword evidence="2 6" id="KW-0227">DNA damage</keyword>
<evidence type="ECO:0000259" key="7">
    <source>
        <dbReference type="SMART" id="SM00278"/>
    </source>
</evidence>
<dbReference type="EMBL" id="VIKR01000004">
    <property type="protein sequence ID" value="TQV73004.1"/>
    <property type="molecule type" value="Genomic_DNA"/>
</dbReference>
<dbReference type="InterPro" id="IPR012340">
    <property type="entry name" value="NA-bd_OB-fold"/>
</dbReference>
<comment type="subcellular location">
    <subcellularLocation>
        <location evidence="6">Cytoplasm</location>
    </subcellularLocation>
</comment>
<dbReference type="GO" id="GO:0009378">
    <property type="term" value="F:four-way junction helicase activity"/>
    <property type="evidence" value="ECO:0007669"/>
    <property type="project" value="InterPro"/>
</dbReference>
<dbReference type="InterPro" id="IPR003583">
    <property type="entry name" value="Hlx-hairpin-Hlx_DNA-bd_motif"/>
</dbReference>
<protein>
    <recommendedName>
        <fullName evidence="6">Holliday junction branch migration complex subunit RuvA</fullName>
    </recommendedName>
</protein>
<dbReference type="GO" id="GO:0005737">
    <property type="term" value="C:cytoplasm"/>
    <property type="evidence" value="ECO:0007669"/>
    <property type="project" value="UniProtKB-SubCell"/>
</dbReference>
<dbReference type="GO" id="GO:0009379">
    <property type="term" value="C:Holliday junction helicase complex"/>
    <property type="evidence" value="ECO:0007669"/>
    <property type="project" value="InterPro"/>
</dbReference>
<evidence type="ECO:0000313" key="9">
    <source>
        <dbReference type="Proteomes" id="UP000317839"/>
    </source>
</evidence>
<dbReference type="Proteomes" id="UP000317839">
    <property type="component" value="Unassembled WGS sequence"/>
</dbReference>
<evidence type="ECO:0000256" key="3">
    <source>
        <dbReference type="ARBA" id="ARBA00023125"/>
    </source>
</evidence>
<evidence type="ECO:0000256" key="6">
    <source>
        <dbReference type="HAMAP-Rule" id="MF_00031"/>
    </source>
</evidence>
<keyword evidence="5 6" id="KW-0234">DNA repair</keyword>
<keyword evidence="4 6" id="KW-0233">DNA recombination</keyword>
<dbReference type="InterPro" id="IPR010994">
    <property type="entry name" value="RuvA_2-like"/>
</dbReference>
<evidence type="ECO:0000256" key="1">
    <source>
        <dbReference type="ARBA" id="ARBA00022490"/>
    </source>
</evidence>
<dbReference type="HAMAP" id="MF_00031">
    <property type="entry name" value="DNA_HJ_migration_RuvA"/>
    <property type="match status" value="1"/>
</dbReference>
<dbReference type="InterPro" id="IPR011114">
    <property type="entry name" value="RuvA_C"/>
</dbReference>
<proteinExistence type="inferred from homology"/>
<sequence>MIGRLNGILLEKQPPFVLVEVAGVGYECQAPMNTVYNLPEVGEKVVLHTHLSISENAHTLFAFYSLEERTLFRELIKVNGVGPKLALAILSGMSAIEFVQHVHHGEVATLVKIPGVGKKTAERLVVEMKDRLKDWEVELPAQASGSQSSKSVESKGNVEEAISGLVALGYKPTDASKAISQLEDDSLPSATLIRLALKQMI</sequence>
<dbReference type="SMART" id="SM00278">
    <property type="entry name" value="HhH1"/>
    <property type="match status" value="2"/>
</dbReference>
<feature type="region of interest" description="Domain III" evidence="6">
    <location>
        <begin position="152"/>
        <end position="201"/>
    </location>
</feature>
<dbReference type="GO" id="GO:0005524">
    <property type="term" value="F:ATP binding"/>
    <property type="evidence" value="ECO:0007669"/>
    <property type="project" value="InterPro"/>
</dbReference>
<dbReference type="GO" id="GO:0006281">
    <property type="term" value="P:DNA repair"/>
    <property type="evidence" value="ECO:0007669"/>
    <property type="project" value="UniProtKB-UniRule"/>
</dbReference>
<dbReference type="Gene3D" id="2.40.50.140">
    <property type="entry name" value="Nucleic acid-binding proteins"/>
    <property type="match status" value="1"/>
</dbReference>
<reference evidence="8 9" key="1">
    <citation type="submission" date="2019-06" db="EMBL/GenBank/DDBJ databases">
        <title>Draft genome of Aliikangiella marina GYP-15.</title>
        <authorList>
            <person name="Wang G."/>
        </authorList>
    </citation>
    <scope>NUCLEOTIDE SEQUENCE [LARGE SCALE GENOMIC DNA]</scope>
    <source>
        <strain evidence="8 9">GYP-15</strain>
    </source>
</reference>
<dbReference type="SUPFAM" id="SSF47781">
    <property type="entry name" value="RuvA domain 2-like"/>
    <property type="match status" value="1"/>
</dbReference>
<feature type="domain" description="Helix-hairpin-helix DNA-binding motif class 1" evidence="7">
    <location>
        <begin position="108"/>
        <end position="127"/>
    </location>
</feature>
<dbReference type="GO" id="GO:0000400">
    <property type="term" value="F:four-way junction DNA binding"/>
    <property type="evidence" value="ECO:0007669"/>
    <property type="project" value="UniProtKB-UniRule"/>
</dbReference>
<organism evidence="8 9">
    <name type="scientific">Aliikangiella marina</name>
    <dbReference type="NCBI Taxonomy" id="1712262"/>
    <lineage>
        <taxon>Bacteria</taxon>
        <taxon>Pseudomonadati</taxon>
        <taxon>Pseudomonadota</taxon>
        <taxon>Gammaproteobacteria</taxon>
        <taxon>Oceanospirillales</taxon>
        <taxon>Pleioneaceae</taxon>
        <taxon>Aliikangiella</taxon>
    </lineage>
</organism>
<accession>A0A545T703</accession>
<comment type="function">
    <text evidence="6">The RuvA-RuvB-RuvC complex processes Holliday junction (HJ) DNA during genetic recombination and DNA repair, while the RuvA-RuvB complex plays an important role in the rescue of blocked DNA replication forks via replication fork reversal (RFR). RuvA specifically binds to HJ cruciform DNA, conferring on it an open structure. The RuvB hexamer acts as an ATP-dependent pump, pulling dsDNA into and through the RuvAB complex. HJ branch migration allows RuvC to scan DNA until it finds its consensus sequence, where it cleaves and resolves the cruciform DNA.</text>
</comment>
<evidence type="ECO:0000313" key="8">
    <source>
        <dbReference type="EMBL" id="TQV73004.1"/>
    </source>
</evidence>
<feature type="domain" description="Helix-hairpin-helix DNA-binding motif class 1" evidence="7">
    <location>
        <begin position="73"/>
        <end position="92"/>
    </location>
</feature>
<comment type="caution">
    <text evidence="6">Lacks conserved residue(s) required for the propagation of feature annotation.</text>
</comment>
<name>A0A545T703_9GAMM</name>
<dbReference type="SUPFAM" id="SSF50249">
    <property type="entry name" value="Nucleic acid-binding proteins"/>
    <property type="match status" value="1"/>
</dbReference>
<dbReference type="Pfam" id="PF01330">
    <property type="entry name" value="RuvA_N"/>
    <property type="match status" value="1"/>
</dbReference>
<dbReference type="GO" id="GO:0006310">
    <property type="term" value="P:DNA recombination"/>
    <property type="evidence" value="ECO:0007669"/>
    <property type="project" value="UniProtKB-UniRule"/>
</dbReference>
<dbReference type="InterPro" id="IPR000085">
    <property type="entry name" value="RuvA"/>
</dbReference>
<feature type="region of interest" description="Domain I" evidence="6">
    <location>
        <begin position="1"/>
        <end position="64"/>
    </location>
</feature>
<dbReference type="AlphaFoldDB" id="A0A545T703"/>
<gene>
    <name evidence="6 8" type="primary">ruvA</name>
    <name evidence="8" type="ORF">FLL45_16205</name>
</gene>
<dbReference type="Gene3D" id="1.10.150.20">
    <property type="entry name" value="5' to 3' exonuclease, C-terminal subdomain"/>
    <property type="match status" value="1"/>
</dbReference>
<dbReference type="Gene3D" id="1.10.8.10">
    <property type="entry name" value="DNA helicase RuvA subunit, C-terminal domain"/>
    <property type="match status" value="1"/>
</dbReference>
<dbReference type="InterPro" id="IPR036267">
    <property type="entry name" value="RuvA_C_sf"/>
</dbReference>
<comment type="similarity">
    <text evidence="6">Belongs to the RuvA family.</text>
</comment>
<comment type="caution">
    <text evidence="8">The sequence shown here is derived from an EMBL/GenBank/DDBJ whole genome shotgun (WGS) entry which is preliminary data.</text>
</comment>
<keyword evidence="9" id="KW-1185">Reference proteome</keyword>
<dbReference type="NCBIfam" id="TIGR00084">
    <property type="entry name" value="ruvA"/>
    <property type="match status" value="1"/>
</dbReference>
<dbReference type="Pfam" id="PF07499">
    <property type="entry name" value="RuvA_C"/>
    <property type="match status" value="1"/>
</dbReference>
<dbReference type="InterPro" id="IPR013849">
    <property type="entry name" value="DNA_helicase_Holl-junc_RuvA_I"/>
</dbReference>
<dbReference type="CDD" id="cd14332">
    <property type="entry name" value="UBA_RuvA_C"/>
    <property type="match status" value="1"/>
</dbReference>
<comment type="domain">
    <text evidence="6">Has three domains with a flexible linker between the domains II and III and assumes an 'L' shape. Domain III is highly mobile and contacts RuvB.</text>
</comment>
<dbReference type="OrthoDB" id="5293449at2"/>
<comment type="subunit">
    <text evidence="6">Homotetramer. Forms an RuvA(8)-RuvB(12)-Holliday junction (HJ) complex. HJ DNA is sandwiched between 2 RuvA tetramers; dsDNA enters through RuvA and exits via RuvB. An RuvB hexamer assembles on each DNA strand where it exits the tetramer. Each RuvB hexamer is contacted by two RuvA subunits (via domain III) on 2 adjacent RuvB subunits; this complex drives branch migration. In the full resolvosome a probable DNA-RuvA(4)-RuvB(12)-RuvC(2) complex forms which resolves the HJ.</text>
</comment>
<evidence type="ECO:0000256" key="5">
    <source>
        <dbReference type="ARBA" id="ARBA00023204"/>
    </source>
</evidence>
<evidence type="ECO:0000256" key="2">
    <source>
        <dbReference type="ARBA" id="ARBA00022763"/>
    </source>
</evidence>
<dbReference type="RefSeq" id="WP_142943142.1">
    <property type="nucleotide sequence ID" value="NZ_VIKR01000004.1"/>
</dbReference>
<keyword evidence="1 6" id="KW-0963">Cytoplasm</keyword>
<dbReference type="Pfam" id="PF14520">
    <property type="entry name" value="HHH_5"/>
    <property type="match status" value="1"/>
</dbReference>
<dbReference type="SUPFAM" id="SSF46929">
    <property type="entry name" value="DNA helicase RuvA subunit, C-terminal domain"/>
    <property type="match status" value="1"/>
</dbReference>
<evidence type="ECO:0000256" key="4">
    <source>
        <dbReference type="ARBA" id="ARBA00023172"/>
    </source>
</evidence>
<dbReference type="GO" id="GO:0048476">
    <property type="term" value="C:Holliday junction resolvase complex"/>
    <property type="evidence" value="ECO:0007669"/>
    <property type="project" value="UniProtKB-UniRule"/>
</dbReference>